<dbReference type="UniPathway" id="UPA00009"/>
<dbReference type="GO" id="GO:0047213">
    <property type="term" value="F:anthocyanidin 3-O-glucosyltransferase activity"/>
    <property type="evidence" value="ECO:0007669"/>
    <property type="project" value="UniProtKB-EC"/>
</dbReference>
<dbReference type="PROSITE" id="PS00375">
    <property type="entry name" value="UDPGT"/>
    <property type="match status" value="1"/>
</dbReference>
<dbReference type="Gene3D" id="3.40.50.2000">
    <property type="entry name" value="Glycogen Phosphorylase B"/>
    <property type="match status" value="2"/>
</dbReference>
<sequence>MEEAIVLYTIPAMGHLKPILELGKLILTHQPSLSIHIIIISASQTTTVSISSYISQVATTIPSIKVHHLPSTNHETKIFEVIRLSNSLLHQTLLSISKSYSINALIIDFFCVASLSVVAQLNIPAYFFYSACAGSLALTLYLPVIHQNNTTFKDRSAFLDVPGLPPIKLSDLPKPVLDRSGDVYESFLDVAVGLPKSSGIIINTFEFLESREVKAILDGLGLPKGNAISPIYCVGPLIETMNLTDGGHEIEYLTWLESQPSQSVIFLCFGSLGRFEKKQLREIAIGLERSGQRFLWVVRNPPSNNQILALSTEPEPDLDSLLPKGFVDRTRERGLVVKSWATQVAVLNHSSVGGFVTHCGWNSVLEAVCAGVPMVAWPLYAEQKINIELLVEEMKIALPIIGSENGFVTALEVEERVCELMGSEAGNAVREKANDMKNAAKAAVGEGGSSRGALSRFIEAWKKLLNF</sequence>
<keyword evidence="8" id="KW-0812">Transmembrane</keyword>
<dbReference type="InterPro" id="IPR050481">
    <property type="entry name" value="UDP-glycosyltransf_plant"/>
</dbReference>
<dbReference type="AlphaFoldDB" id="A0A067LGC1"/>
<evidence type="ECO:0000256" key="7">
    <source>
        <dbReference type="RuleBase" id="RU362057"/>
    </source>
</evidence>
<dbReference type="EC" id="2.4.1.-" evidence="7"/>
<feature type="transmembrane region" description="Helical" evidence="8">
    <location>
        <begin position="125"/>
        <end position="145"/>
    </location>
</feature>
<dbReference type="OrthoDB" id="834097at2759"/>
<comment type="similarity">
    <text evidence="2 6">Belongs to the UDP-glycosyltransferase family.</text>
</comment>
<dbReference type="CDD" id="cd03784">
    <property type="entry name" value="GT1_Gtf-like"/>
    <property type="match status" value="1"/>
</dbReference>
<evidence type="ECO:0000313" key="9">
    <source>
        <dbReference type="EMBL" id="KDP43615.1"/>
    </source>
</evidence>
<dbReference type="SUPFAM" id="SSF53756">
    <property type="entry name" value="UDP-Glycosyltransferase/glycogen phosphorylase"/>
    <property type="match status" value="1"/>
</dbReference>
<keyword evidence="3 6" id="KW-0328">Glycosyltransferase</keyword>
<comment type="catalytic activity">
    <reaction evidence="5">
        <text>an anthocyanidin + UDP-alpha-D-glucose + H(+) = an anthocyanidin 3-O-beta-D-glucoside + UDP</text>
        <dbReference type="Rhea" id="RHEA:20093"/>
        <dbReference type="ChEBI" id="CHEBI:15378"/>
        <dbReference type="ChEBI" id="CHEBI:16307"/>
        <dbReference type="ChEBI" id="CHEBI:58223"/>
        <dbReference type="ChEBI" id="CHEBI:58885"/>
        <dbReference type="ChEBI" id="CHEBI:143576"/>
        <dbReference type="EC" id="2.4.1.115"/>
    </reaction>
</comment>
<protein>
    <recommendedName>
        <fullName evidence="7">Glycosyltransferase</fullName>
        <ecNumber evidence="7">2.4.1.-</ecNumber>
    </recommendedName>
</protein>
<dbReference type="PANTHER" id="PTHR48048">
    <property type="entry name" value="GLYCOSYLTRANSFERASE"/>
    <property type="match status" value="1"/>
</dbReference>
<proteinExistence type="inferred from homology"/>
<keyword evidence="8" id="KW-1133">Transmembrane helix</keyword>
<dbReference type="Proteomes" id="UP000027138">
    <property type="component" value="Unassembled WGS sequence"/>
</dbReference>
<keyword evidence="4 6" id="KW-0808">Transferase</keyword>
<organism evidence="9 10">
    <name type="scientific">Jatropha curcas</name>
    <name type="common">Barbados nut</name>
    <dbReference type="NCBI Taxonomy" id="180498"/>
    <lineage>
        <taxon>Eukaryota</taxon>
        <taxon>Viridiplantae</taxon>
        <taxon>Streptophyta</taxon>
        <taxon>Embryophyta</taxon>
        <taxon>Tracheophyta</taxon>
        <taxon>Spermatophyta</taxon>
        <taxon>Magnoliopsida</taxon>
        <taxon>eudicotyledons</taxon>
        <taxon>Gunneridae</taxon>
        <taxon>Pentapetalae</taxon>
        <taxon>rosids</taxon>
        <taxon>fabids</taxon>
        <taxon>Malpighiales</taxon>
        <taxon>Euphorbiaceae</taxon>
        <taxon>Crotonoideae</taxon>
        <taxon>Jatropheae</taxon>
        <taxon>Jatropha</taxon>
    </lineage>
</organism>
<dbReference type="GO" id="GO:0009718">
    <property type="term" value="P:anthocyanin-containing compound biosynthetic process"/>
    <property type="evidence" value="ECO:0007669"/>
    <property type="project" value="UniProtKB-UniPathway"/>
</dbReference>
<reference evidence="9 10" key="1">
    <citation type="journal article" date="2014" name="PLoS ONE">
        <title>Global Analysis of Gene Expression Profiles in Physic Nut (Jatropha curcas L.) Seedlings Exposed to Salt Stress.</title>
        <authorList>
            <person name="Zhang L."/>
            <person name="Zhang C."/>
            <person name="Wu P."/>
            <person name="Chen Y."/>
            <person name="Li M."/>
            <person name="Jiang H."/>
            <person name="Wu G."/>
        </authorList>
    </citation>
    <scope>NUCLEOTIDE SEQUENCE [LARGE SCALE GENOMIC DNA]</scope>
    <source>
        <strain evidence="10">cv. GZQX0401</strain>
        <tissue evidence="9">Young leaves</tissue>
    </source>
</reference>
<feature type="transmembrane region" description="Helical" evidence="8">
    <location>
        <begin position="100"/>
        <end position="119"/>
    </location>
</feature>
<evidence type="ECO:0000313" key="10">
    <source>
        <dbReference type="Proteomes" id="UP000027138"/>
    </source>
</evidence>
<gene>
    <name evidence="9" type="ORF">JCGZ_16902</name>
</gene>
<keyword evidence="10" id="KW-1185">Reference proteome</keyword>
<evidence type="ECO:0000256" key="1">
    <source>
        <dbReference type="ARBA" id="ARBA00004935"/>
    </source>
</evidence>
<name>A0A067LGC1_JATCU</name>
<comment type="pathway">
    <text evidence="1">Pigment biosynthesis; anthocyanin biosynthesis.</text>
</comment>
<evidence type="ECO:0000256" key="4">
    <source>
        <dbReference type="ARBA" id="ARBA00022679"/>
    </source>
</evidence>
<dbReference type="InterPro" id="IPR002213">
    <property type="entry name" value="UDP_glucos_trans"/>
</dbReference>
<dbReference type="InterPro" id="IPR035595">
    <property type="entry name" value="UDP_glycos_trans_CS"/>
</dbReference>
<keyword evidence="8" id="KW-0472">Membrane</keyword>
<accession>A0A067LGC1</accession>
<evidence type="ECO:0000256" key="5">
    <source>
        <dbReference type="ARBA" id="ARBA00047606"/>
    </source>
</evidence>
<evidence type="ECO:0000256" key="8">
    <source>
        <dbReference type="SAM" id="Phobius"/>
    </source>
</evidence>
<dbReference type="Pfam" id="PF00201">
    <property type="entry name" value="UDPGT"/>
    <property type="match status" value="1"/>
</dbReference>
<evidence type="ECO:0000256" key="2">
    <source>
        <dbReference type="ARBA" id="ARBA00009995"/>
    </source>
</evidence>
<evidence type="ECO:0000256" key="6">
    <source>
        <dbReference type="RuleBase" id="RU003718"/>
    </source>
</evidence>
<dbReference type="KEGG" id="jcu:105628853"/>
<dbReference type="PANTHER" id="PTHR48048:SF30">
    <property type="entry name" value="GLYCOSYLTRANSFERASE"/>
    <property type="match status" value="1"/>
</dbReference>
<dbReference type="FunFam" id="3.40.50.2000:FF:000020">
    <property type="entry name" value="Glycosyltransferase"/>
    <property type="match status" value="1"/>
</dbReference>
<evidence type="ECO:0000256" key="3">
    <source>
        <dbReference type="ARBA" id="ARBA00022676"/>
    </source>
</evidence>
<dbReference type="EMBL" id="KK914267">
    <property type="protein sequence ID" value="KDP43615.1"/>
    <property type="molecule type" value="Genomic_DNA"/>
</dbReference>